<reference evidence="7 8" key="1">
    <citation type="submission" date="2018-06" db="EMBL/GenBank/DDBJ databases">
        <title>Genomic Encyclopedia of Archaeal and Bacterial Type Strains, Phase II (KMG-II): from individual species to whole genera.</title>
        <authorList>
            <person name="Goeker M."/>
        </authorList>
    </citation>
    <scope>NUCLEOTIDE SEQUENCE [LARGE SCALE GENOMIC DNA]</scope>
    <source>
        <strain evidence="7 8">DSM 22009</strain>
    </source>
</reference>
<keyword evidence="2 5" id="KW-0812">Transmembrane</keyword>
<feature type="transmembrane region" description="Helical" evidence="5">
    <location>
        <begin position="39"/>
        <end position="58"/>
    </location>
</feature>
<dbReference type="EMBL" id="QKZL01000056">
    <property type="protein sequence ID" value="PZX09973.1"/>
    <property type="molecule type" value="Genomic_DNA"/>
</dbReference>
<feature type="transmembrane region" description="Helical" evidence="5">
    <location>
        <begin position="247"/>
        <end position="271"/>
    </location>
</feature>
<dbReference type="RefSeq" id="WP_170134087.1">
    <property type="nucleotide sequence ID" value="NZ_QKZL01000056.1"/>
</dbReference>
<dbReference type="GO" id="GO:0016874">
    <property type="term" value="F:ligase activity"/>
    <property type="evidence" value="ECO:0007669"/>
    <property type="project" value="UniProtKB-KW"/>
</dbReference>
<proteinExistence type="predicted"/>
<protein>
    <submittedName>
        <fullName evidence="7">O-antigen ligase</fullName>
    </submittedName>
</protein>
<evidence type="ECO:0000256" key="3">
    <source>
        <dbReference type="ARBA" id="ARBA00022989"/>
    </source>
</evidence>
<comment type="subcellular location">
    <subcellularLocation>
        <location evidence="1">Membrane</location>
        <topology evidence="1">Multi-pass membrane protein</topology>
    </subcellularLocation>
</comment>
<dbReference type="PANTHER" id="PTHR37422:SF13">
    <property type="entry name" value="LIPOPOLYSACCHARIDE BIOSYNTHESIS PROTEIN PA4999-RELATED"/>
    <property type="match status" value="1"/>
</dbReference>
<feature type="transmembrane region" description="Helical" evidence="5">
    <location>
        <begin position="200"/>
        <end position="216"/>
    </location>
</feature>
<evidence type="ECO:0000313" key="7">
    <source>
        <dbReference type="EMBL" id="PZX09973.1"/>
    </source>
</evidence>
<feature type="transmembrane region" description="Helical" evidence="5">
    <location>
        <begin position="133"/>
        <end position="153"/>
    </location>
</feature>
<feature type="transmembrane region" description="Helical" evidence="5">
    <location>
        <begin position="12"/>
        <end position="33"/>
    </location>
</feature>
<evidence type="ECO:0000313" key="8">
    <source>
        <dbReference type="Proteomes" id="UP000248916"/>
    </source>
</evidence>
<feature type="transmembrane region" description="Helical" evidence="5">
    <location>
        <begin position="222"/>
        <end position="240"/>
    </location>
</feature>
<dbReference type="PANTHER" id="PTHR37422">
    <property type="entry name" value="TEICHURONIC ACID BIOSYNTHESIS PROTEIN TUAE"/>
    <property type="match status" value="1"/>
</dbReference>
<evidence type="ECO:0000259" key="6">
    <source>
        <dbReference type="Pfam" id="PF04932"/>
    </source>
</evidence>
<organism evidence="7 8">
    <name type="scientific">Palleronia aestuarii</name>
    <dbReference type="NCBI Taxonomy" id="568105"/>
    <lineage>
        <taxon>Bacteria</taxon>
        <taxon>Pseudomonadati</taxon>
        <taxon>Pseudomonadota</taxon>
        <taxon>Alphaproteobacteria</taxon>
        <taxon>Rhodobacterales</taxon>
        <taxon>Roseobacteraceae</taxon>
        <taxon>Palleronia</taxon>
    </lineage>
</organism>
<feature type="transmembrane region" description="Helical" evidence="5">
    <location>
        <begin position="104"/>
        <end position="121"/>
    </location>
</feature>
<dbReference type="Proteomes" id="UP000248916">
    <property type="component" value="Unassembled WGS sequence"/>
</dbReference>
<name>A0A2W7MQX8_9RHOB</name>
<keyword evidence="3 5" id="KW-1133">Transmembrane helix</keyword>
<feature type="transmembrane region" description="Helical" evidence="5">
    <location>
        <begin position="79"/>
        <end position="98"/>
    </location>
</feature>
<evidence type="ECO:0000256" key="1">
    <source>
        <dbReference type="ARBA" id="ARBA00004141"/>
    </source>
</evidence>
<evidence type="ECO:0000256" key="5">
    <source>
        <dbReference type="SAM" id="Phobius"/>
    </source>
</evidence>
<keyword evidence="8" id="KW-1185">Reference proteome</keyword>
<evidence type="ECO:0000256" key="4">
    <source>
        <dbReference type="ARBA" id="ARBA00023136"/>
    </source>
</evidence>
<dbReference type="Pfam" id="PF04932">
    <property type="entry name" value="Wzy_C"/>
    <property type="match status" value="1"/>
</dbReference>
<feature type="transmembrane region" description="Helical" evidence="5">
    <location>
        <begin position="342"/>
        <end position="364"/>
    </location>
</feature>
<keyword evidence="7" id="KW-0436">Ligase</keyword>
<comment type="caution">
    <text evidence="7">The sequence shown here is derived from an EMBL/GenBank/DDBJ whole genome shotgun (WGS) entry which is preliminary data.</text>
</comment>
<sequence>MTFSSVSYRAAPRAYTAVLPFWIGLVFCILMSFPGFLEFPGGIPGAIALIFLGFPFWFRAAQLRDGAIFDPAARAGLGLILLSIAFLVMWAFISAIGADIPFRAGRSIASLAAAFAIYLLVSGTFTASRQNRYLATVSFTLAATCLASFVVQIDPTLRNMLWWTDRTHAFFKNPNQFGMALSTMMPVAIGYLFLRRGARLRWMLCIFLFYLGLMLSGSKMNLLLSAATTGVTILAAICIMTTGKRRVVMIALGFGMYLLLVVAGFLLLNILNPRAVEILTRFFSPDLEVQSLQSRSVLWHFSIDQFRADPFFGQGAGQPIPLPEGGTISHSHNIVLDYIRTMGLPGLCGFLVMAVTAVILALEAIRMALIVRDCPVEMRVTTMTLGISTLTYLAANFSSDSMGPSTSPFFWLSFFLCLASRRYLSSASKVVSSRGLRRYA</sequence>
<gene>
    <name evidence="7" type="ORF">LX81_04330</name>
</gene>
<accession>A0A2W7MQX8</accession>
<dbReference type="AlphaFoldDB" id="A0A2W7MQX8"/>
<dbReference type="GO" id="GO:0016020">
    <property type="term" value="C:membrane"/>
    <property type="evidence" value="ECO:0007669"/>
    <property type="project" value="UniProtKB-SubCell"/>
</dbReference>
<keyword evidence="4 5" id="KW-0472">Membrane</keyword>
<feature type="domain" description="O-antigen ligase-related" evidence="6">
    <location>
        <begin position="205"/>
        <end position="351"/>
    </location>
</feature>
<evidence type="ECO:0000256" key="2">
    <source>
        <dbReference type="ARBA" id="ARBA00022692"/>
    </source>
</evidence>
<dbReference type="InterPro" id="IPR051533">
    <property type="entry name" value="WaaL-like"/>
</dbReference>
<dbReference type="InterPro" id="IPR007016">
    <property type="entry name" value="O-antigen_ligase-rel_domated"/>
</dbReference>
<feature type="transmembrane region" description="Helical" evidence="5">
    <location>
        <begin position="173"/>
        <end position="193"/>
    </location>
</feature>